<dbReference type="Proteomes" id="UP000610459">
    <property type="component" value="Unassembled WGS sequence"/>
</dbReference>
<organism evidence="1 2">
    <name type="scientific">Enterobacter agglomerans</name>
    <name type="common">Erwinia herbicola</name>
    <name type="synonym">Pantoea agglomerans</name>
    <dbReference type="NCBI Taxonomy" id="549"/>
    <lineage>
        <taxon>Bacteria</taxon>
        <taxon>Pseudomonadati</taxon>
        <taxon>Pseudomonadota</taxon>
        <taxon>Gammaproteobacteria</taxon>
        <taxon>Enterobacterales</taxon>
        <taxon>Erwiniaceae</taxon>
        <taxon>Pantoea</taxon>
        <taxon>Pantoea agglomerans group</taxon>
    </lineage>
</organism>
<name>A0ACC5PX42_ENTAG</name>
<evidence type="ECO:0000313" key="1">
    <source>
        <dbReference type="EMBL" id="MBD8128950.1"/>
    </source>
</evidence>
<reference evidence="1 2" key="1">
    <citation type="journal article" date="2020" name="FEMS Microbiol. Ecol.">
        <title>Temporal dynamics of bacterial communities during seed development and maturation.</title>
        <authorList>
            <person name="Chesneau G."/>
            <person name="Torres-Cortes G."/>
            <person name="Briand M."/>
            <person name="Darrasse A."/>
            <person name="Preveaux A."/>
            <person name="Marais C."/>
            <person name="Jacques M.A."/>
            <person name="Shade A."/>
            <person name="Barret M."/>
        </authorList>
    </citation>
    <scope>NUCLEOTIDE SEQUENCE [LARGE SCALE GENOMIC DNA]</scope>
    <source>
        <strain evidence="1 2">CFBP13709</strain>
    </source>
</reference>
<gene>
    <name evidence="1" type="ORF">IFT41_22905</name>
</gene>
<comment type="caution">
    <text evidence="1">The sequence shown here is derived from an EMBL/GenBank/DDBJ whole genome shotgun (WGS) entry which is preliminary data.</text>
</comment>
<keyword evidence="2" id="KW-1185">Reference proteome</keyword>
<proteinExistence type="predicted"/>
<evidence type="ECO:0000313" key="2">
    <source>
        <dbReference type="Proteomes" id="UP000610459"/>
    </source>
</evidence>
<dbReference type="EMBL" id="JACYNR010000026">
    <property type="protein sequence ID" value="MBD8128950.1"/>
    <property type="molecule type" value="Genomic_DNA"/>
</dbReference>
<accession>A0ACC5PX42</accession>
<protein>
    <submittedName>
        <fullName evidence="1">Uncharacterized protein</fullName>
    </submittedName>
</protein>
<sequence>MDEADLAQEREEAIRNAALAARQQRLTSPDGRCIWCKDEPVVANTAFCSAECDEDYHKHQREIRQRGGRD</sequence>